<dbReference type="SMART" id="SM00028">
    <property type="entry name" value="TPR"/>
    <property type="match status" value="1"/>
</dbReference>
<sequence length="245" mass="27205">MHADGREVGPFPDIQLTDIAQQLCYDAWEAPTTAEQVALAELALRLDPNCADAFTILAETTTHNLHDELLLYEQAMRAGERAIGPDRFAEWKGSFWGIVETRPYMCARCGLADCLWKLGEHQQAIRHYQELLRLNPNDNQGIRYLLASALLEVGDDASFAALIKQWLRTLAPGRGPAARDGADDGEGAAWLYPRALFAFRRHGPGPDAQTALARALRQNRHVPPYLLGHRALPTRLPPASSHRSP</sequence>
<evidence type="ECO:0000313" key="3">
    <source>
        <dbReference type="Proteomes" id="UP000050509"/>
    </source>
</evidence>
<proteinExistence type="predicted"/>
<dbReference type="SUPFAM" id="SSF48452">
    <property type="entry name" value="TPR-like"/>
    <property type="match status" value="1"/>
</dbReference>
<dbReference type="InterPro" id="IPR019734">
    <property type="entry name" value="TPR_rpt"/>
</dbReference>
<dbReference type="Pfam" id="PF00515">
    <property type="entry name" value="TPR_1"/>
    <property type="match status" value="1"/>
</dbReference>
<reference evidence="2 3" key="1">
    <citation type="submission" date="2015-09" db="EMBL/GenBank/DDBJ databases">
        <title>Draft genome sequence of Kouleothrix aurantiaca JCM 19913.</title>
        <authorList>
            <person name="Hemp J."/>
        </authorList>
    </citation>
    <scope>NUCLEOTIDE SEQUENCE [LARGE SCALE GENOMIC DNA]</scope>
    <source>
        <strain evidence="2 3">COM-B</strain>
    </source>
</reference>
<evidence type="ECO:0000256" key="1">
    <source>
        <dbReference type="PROSITE-ProRule" id="PRU00339"/>
    </source>
</evidence>
<evidence type="ECO:0000313" key="2">
    <source>
        <dbReference type="EMBL" id="KPV51001.1"/>
    </source>
</evidence>
<organism evidence="2 3">
    <name type="scientific">Kouleothrix aurantiaca</name>
    <dbReference type="NCBI Taxonomy" id="186479"/>
    <lineage>
        <taxon>Bacteria</taxon>
        <taxon>Bacillati</taxon>
        <taxon>Chloroflexota</taxon>
        <taxon>Chloroflexia</taxon>
        <taxon>Chloroflexales</taxon>
        <taxon>Roseiflexineae</taxon>
        <taxon>Roseiflexaceae</taxon>
        <taxon>Kouleothrix</taxon>
    </lineage>
</organism>
<dbReference type="Proteomes" id="UP000050509">
    <property type="component" value="Unassembled WGS sequence"/>
</dbReference>
<comment type="caution">
    <text evidence="2">The sequence shown here is derived from an EMBL/GenBank/DDBJ whole genome shotgun (WGS) entry which is preliminary data.</text>
</comment>
<protein>
    <submittedName>
        <fullName evidence="2">Uncharacterized protein</fullName>
    </submittedName>
</protein>
<feature type="non-terminal residue" evidence="2">
    <location>
        <position position="245"/>
    </location>
</feature>
<keyword evidence="1" id="KW-0802">TPR repeat</keyword>
<accession>A0A0P9DLV8</accession>
<name>A0A0P9DLV8_9CHLR</name>
<dbReference type="Gene3D" id="1.25.40.10">
    <property type="entry name" value="Tetratricopeptide repeat domain"/>
    <property type="match status" value="1"/>
</dbReference>
<dbReference type="InterPro" id="IPR011990">
    <property type="entry name" value="TPR-like_helical_dom_sf"/>
</dbReference>
<dbReference type="AlphaFoldDB" id="A0A0P9DLV8"/>
<dbReference type="PROSITE" id="PS50005">
    <property type="entry name" value="TPR"/>
    <property type="match status" value="1"/>
</dbReference>
<gene>
    <name evidence="2" type="ORF">SE17_23725</name>
</gene>
<keyword evidence="3" id="KW-1185">Reference proteome</keyword>
<dbReference type="EMBL" id="LJCR01001120">
    <property type="protein sequence ID" value="KPV51001.1"/>
    <property type="molecule type" value="Genomic_DNA"/>
</dbReference>
<feature type="repeat" description="TPR" evidence="1">
    <location>
        <begin position="105"/>
        <end position="138"/>
    </location>
</feature>